<feature type="domain" description="DUF7029" evidence="1">
    <location>
        <begin position="37"/>
        <end position="131"/>
    </location>
</feature>
<dbReference type="InterPro" id="IPR055647">
    <property type="entry name" value="DUF7223"/>
</dbReference>
<dbReference type="GeneID" id="54480574"/>
<dbReference type="AlphaFoldDB" id="A0A6A6VSZ8"/>
<gene>
    <name evidence="3" type="ORF">EJ05DRAFT_172005</name>
</gene>
<evidence type="ECO:0000313" key="4">
    <source>
        <dbReference type="Proteomes" id="UP000799437"/>
    </source>
</evidence>
<dbReference type="EMBL" id="ML996583">
    <property type="protein sequence ID" value="KAF2753798.1"/>
    <property type="molecule type" value="Genomic_DNA"/>
</dbReference>
<dbReference type="Pfam" id="PF22974">
    <property type="entry name" value="DUF7029"/>
    <property type="match status" value="1"/>
</dbReference>
<keyword evidence="4" id="KW-1185">Reference proteome</keyword>
<name>A0A6A6VSZ8_9PEZI</name>
<dbReference type="InterPro" id="IPR054293">
    <property type="entry name" value="DUF7029"/>
</dbReference>
<evidence type="ECO:0000313" key="3">
    <source>
        <dbReference type="EMBL" id="KAF2753798.1"/>
    </source>
</evidence>
<evidence type="ECO:0000259" key="1">
    <source>
        <dbReference type="Pfam" id="PF22974"/>
    </source>
</evidence>
<feature type="domain" description="DUF7223" evidence="2">
    <location>
        <begin position="197"/>
        <end position="401"/>
    </location>
</feature>
<reference evidence="3" key="1">
    <citation type="journal article" date="2020" name="Stud. Mycol.">
        <title>101 Dothideomycetes genomes: a test case for predicting lifestyles and emergence of pathogens.</title>
        <authorList>
            <person name="Haridas S."/>
            <person name="Albert R."/>
            <person name="Binder M."/>
            <person name="Bloem J."/>
            <person name="Labutti K."/>
            <person name="Salamov A."/>
            <person name="Andreopoulos B."/>
            <person name="Baker S."/>
            <person name="Barry K."/>
            <person name="Bills G."/>
            <person name="Bluhm B."/>
            <person name="Cannon C."/>
            <person name="Castanera R."/>
            <person name="Culley D."/>
            <person name="Daum C."/>
            <person name="Ezra D."/>
            <person name="Gonzalez J."/>
            <person name="Henrissat B."/>
            <person name="Kuo A."/>
            <person name="Liang C."/>
            <person name="Lipzen A."/>
            <person name="Lutzoni F."/>
            <person name="Magnuson J."/>
            <person name="Mondo S."/>
            <person name="Nolan M."/>
            <person name="Ohm R."/>
            <person name="Pangilinan J."/>
            <person name="Park H.-J."/>
            <person name="Ramirez L."/>
            <person name="Alfaro M."/>
            <person name="Sun H."/>
            <person name="Tritt A."/>
            <person name="Yoshinaga Y."/>
            <person name="Zwiers L.-H."/>
            <person name="Turgeon B."/>
            <person name="Goodwin S."/>
            <person name="Spatafora J."/>
            <person name="Crous P."/>
            <person name="Grigoriev I."/>
        </authorList>
    </citation>
    <scope>NUCLEOTIDE SEQUENCE</scope>
    <source>
        <strain evidence="3">CBS 121739</strain>
    </source>
</reference>
<protein>
    <submittedName>
        <fullName evidence="3">Uncharacterized protein</fullName>
    </submittedName>
</protein>
<accession>A0A6A6VSZ8</accession>
<evidence type="ECO:0000259" key="2">
    <source>
        <dbReference type="Pfam" id="PF23865"/>
    </source>
</evidence>
<proteinExistence type="predicted"/>
<sequence length="585" mass="61285">MLMVRASWSQICIISNINVVENAHDLSNTFFSKVRFGSNLPIITFEEIEHHLEDVQCGSSHITVELRSREAQEALRGACDNEDGAYIITSHDGCNPDGERTAYQVKHHASSEKGLSFKATKIPFHKAFTNMKLEFGQSKEGHVFRDGQSLRRRQAPEAPFPLPENNGSPGITIDLNSVVKDTVLPLPTNITDLLPVGIPVEIRCVECSTSGSLELSAGEFEMDLNVFDGDGIDLFQSGFISMIGNGIGARLEMAATPSAEFTTELPLPSIPIPALGFSIPGIGNAGVNFSPEISLSFGVKGGIEFTYGLTASIPDKSEIRINFADFGSSSTTGFTNPTVEALPFNANVSAVEMTLATGFRPRLTLGFEFVGSATAEVGIFADLPSLSATFSTQSKVDQNCNPLPADAAPADAADPLASALGDFTLVDFSIGVVLGLSAQLAAPVIPDFATELPLASTTFQLATSCMAAVPSGTGLAPAAPLVSSMVQAGQVASWVAALPDVPPATPLAPAFTPPAVQPHALGALEEMVGKPDPVGTANAPYVPANTSGAKPGHVYQVVPAPPAIAEAAVATEAPKVRSRFMRALV</sequence>
<dbReference type="Proteomes" id="UP000799437">
    <property type="component" value="Unassembled WGS sequence"/>
</dbReference>
<dbReference type="OrthoDB" id="5382170at2759"/>
<dbReference type="Pfam" id="PF23865">
    <property type="entry name" value="DUF7223"/>
    <property type="match status" value="1"/>
</dbReference>
<organism evidence="3 4">
    <name type="scientific">Pseudovirgaria hyperparasitica</name>
    <dbReference type="NCBI Taxonomy" id="470096"/>
    <lineage>
        <taxon>Eukaryota</taxon>
        <taxon>Fungi</taxon>
        <taxon>Dikarya</taxon>
        <taxon>Ascomycota</taxon>
        <taxon>Pezizomycotina</taxon>
        <taxon>Dothideomycetes</taxon>
        <taxon>Dothideomycetes incertae sedis</taxon>
        <taxon>Acrospermales</taxon>
        <taxon>Acrospermaceae</taxon>
        <taxon>Pseudovirgaria</taxon>
    </lineage>
</organism>
<dbReference type="RefSeq" id="XP_033596249.1">
    <property type="nucleotide sequence ID" value="XM_033739520.1"/>
</dbReference>